<organism evidence="1 2">
    <name type="scientific">Alicyclobacillus fastidiosus</name>
    <dbReference type="NCBI Taxonomy" id="392011"/>
    <lineage>
        <taxon>Bacteria</taxon>
        <taxon>Bacillati</taxon>
        <taxon>Bacillota</taxon>
        <taxon>Bacilli</taxon>
        <taxon>Bacillales</taxon>
        <taxon>Alicyclobacillaceae</taxon>
        <taxon>Alicyclobacillus</taxon>
    </lineage>
</organism>
<protein>
    <submittedName>
        <fullName evidence="1">Uncharacterized protein</fullName>
    </submittedName>
</protein>
<name>A0ABY6ZDK0_9BACL</name>
<dbReference type="RefSeq" id="WP_268004536.1">
    <property type="nucleotide sequence ID" value="NZ_BSUT01000001.1"/>
</dbReference>
<reference evidence="1" key="1">
    <citation type="submission" date="2022-08" db="EMBL/GenBank/DDBJ databases">
        <title>Alicyclobacillus fastidiosus DSM 17978, complete genome.</title>
        <authorList>
            <person name="Wang Q."/>
            <person name="Cai R."/>
            <person name="Wang Z."/>
        </authorList>
    </citation>
    <scope>NUCLEOTIDE SEQUENCE</scope>
    <source>
        <strain evidence="1">DSM 17978</strain>
    </source>
</reference>
<accession>A0ABY6ZDK0</accession>
<evidence type="ECO:0000313" key="1">
    <source>
        <dbReference type="EMBL" id="WAH40638.1"/>
    </source>
</evidence>
<keyword evidence="2" id="KW-1185">Reference proteome</keyword>
<proteinExistence type="predicted"/>
<dbReference type="EMBL" id="CP104067">
    <property type="protein sequence ID" value="WAH40638.1"/>
    <property type="molecule type" value="Genomic_DNA"/>
</dbReference>
<evidence type="ECO:0000313" key="2">
    <source>
        <dbReference type="Proteomes" id="UP001164761"/>
    </source>
</evidence>
<gene>
    <name evidence="1" type="ORF">NZD89_20335</name>
</gene>
<dbReference type="Proteomes" id="UP001164761">
    <property type="component" value="Chromosome"/>
</dbReference>
<sequence>MDKWRDNTVVKRERTRRALTVEQQQQIEDSEDRVGVTFCFTGIRSCALRYASISIGIQRSCSVLPY</sequence>